<comment type="similarity">
    <text evidence="2">Belongs to the nicotinamide ribonucleoside (NR) uptake permease (TC 4.B.1) family.</text>
</comment>
<proteinExistence type="inferred from homology"/>
<feature type="transmembrane region" description="Helical" evidence="8">
    <location>
        <begin position="20"/>
        <end position="42"/>
    </location>
</feature>
<dbReference type="EMBL" id="JACHJN010000011">
    <property type="protein sequence ID" value="MBB5959457.1"/>
    <property type="molecule type" value="Genomic_DNA"/>
</dbReference>
<keyword evidence="7 8" id="KW-0472">Membrane</keyword>
<evidence type="ECO:0000313" key="10">
    <source>
        <dbReference type="Proteomes" id="UP000547510"/>
    </source>
</evidence>
<evidence type="ECO:0000256" key="6">
    <source>
        <dbReference type="ARBA" id="ARBA00022989"/>
    </source>
</evidence>
<feature type="transmembrane region" description="Helical" evidence="8">
    <location>
        <begin position="109"/>
        <end position="128"/>
    </location>
</feature>
<name>A0A841CTU4_9PSEU</name>
<evidence type="ECO:0000256" key="8">
    <source>
        <dbReference type="SAM" id="Phobius"/>
    </source>
</evidence>
<evidence type="ECO:0000313" key="9">
    <source>
        <dbReference type="EMBL" id="MBB5959457.1"/>
    </source>
</evidence>
<keyword evidence="5 8" id="KW-0812">Transmembrane</keyword>
<keyword evidence="10" id="KW-1185">Reference proteome</keyword>
<keyword evidence="3" id="KW-0813">Transport</keyword>
<dbReference type="PANTHER" id="PTHR36122">
    <property type="entry name" value="NICOTINAMIDE RIBOSIDE TRANSPORTER PNUC"/>
    <property type="match status" value="1"/>
</dbReference>
<dbReference type="RefSeq" id="WP_312865161.1">
    <property type="nucleotide sequence ID" value="NZ_JACHJN010000011.1"/>
</dbReference>
<keyword evidence="4" id="KW-1003">Cell membrane</keyword>
<comment type="subcellular location">
    <subcellularLocation>
        <location evidence="1">Cell membrane</location>
        <topology evidence="1">Multi-pass membrane protein</topology>
    </subcellularLocation>
</comment>
<feature type="transmembrane region" description="Helical" evidence="8">
    <location>
        <begin position="180"/>
        <end position="198"/>
    </location>
</feature>
<dbReference type="NCBIfam" id="TIGR01528">
    <property type="entry name" value="NMN_trans_PnuC"/>
    <property type="match status" value="1"/>
</dbReference>
<reference evidence="9 10" key="1">
    <citation type="submission" date="2020-08" db="EMBL/GenBank/DDBJ databases">
        <title>Genomic Encyclopedia of Type Strains, Phase III (KMG-III): the genomes of soil and plant-associated and newly described type strains.</title>
        <authorList>
            <person name="Whitman W."/>
        </authorList>
    </citation>
    <scope>NUCLEOTIDE SEQUENCE [LARGE SCALE GENOMIC DNA]</scope>
    <source>
        <strain evidence="9 10">CECT 8640</strain>
    </source>
</reference>
<gene>
    <name evidence="9" type="ORF">FHS29_006078</name>
</gene>
<evidence type="ECO:0000256" key="2">
    <source>
        <dbReference type="ARBA" id="ARBA00006669"/>
    </source>
</evidence>
<dbReference type="GO" id="GO:0005886">
    <property type="term" value="C:plasma membrane"/>
    <property type="evidence" value="ECO:0007669"/>
    <property type="project" value="UniProtKB-SubCell"/>
</dbReference>
<dbReference type="AlphaFoldDB" id="A0A841CTU4"/>
<evidence type="ECO:0000256" key="4">
    <source>
        <dbReference type="ARBA" id="ARBA00022475"/>
    </source>
</evidence>
<dbReference type="PANTHER" id="PTHR36122:SF2">
    <property type="entry name" value="NICOTINAMIDE RIBOSIDE TRANSPORTER PNUC"/>
    <property type="match status" value="1"/>
</dbReference>
<evidence type="ECO:0000256" key="3">
    <source>
        <dbReference type="ARBA" id="ARBA00022448"/>
    </source>
</evidence>
<comment type="caution">
    <text evidence="9">The sequence shown here is derived from an EMBL/GenBank/DDBJ whole genome shotgun (WGS) entry which is preliminary data.</text>
</comment>
<feature type="transmembrane region" description="Helical" evidence="8">
    <location>
        <begin position="49"/>
        <end position="66"/>
    </location>
</feature>
<evidence type="ECO:0000256" key="7">
    <source>
        <dbReference type="ARBA" id="ARBA00023136"/>
    </source>
</evidence>
<feature type="transmembrane region" description="Helical" evidence="8">
    <location>
        <begin position="72"/>
        <end position="89"/>
    </location>
</feature>
<accession>A0A841CTU4</accession>
<protein>
    <submittedName>
        <fullName evidence="9">Nicotinamide mononucleotide transporter</fullName>
    </submittedName>
</protein>
<sequence>MSLLDVILWPFNTPAVTFAGVGTSWGEVTGFVTGALCVWLVARQNSWNWPIGILNNLAFLVLFATGGLYADSGLQVVYIALALYGWWAWLRGGTGRGPLPVSRTTPAQWWWLLGTGVAGTLLIVWVLKSFTTSTVPWADAVTTVLSLLATWGQTRKKVECWWLWIAADVIYVPLYAYKDLWLTAILYLGFIGLCVLGLRNWTRARRADLVAA</sequence>
<dbReference type="GO" id="GO:0034257">
    <property type="term" value="F:nicotinamide riboside transmembrane transporter activity"/>
    <property type="evidence" value="ECO:0007669"/>
    <property type="project" value="InterPro"/>
</dbReference>
<dbReference type="InterPro" id="IPR006419">
    <property type="entry name" value="NMN_transpt_PnuC"/>
</dbReference>
<evidence type="ECO:0000256" key="1">
    <source>
        <dbReference type="ARBA" id="ARBA00004651"/>
    </source>
</evidence>
<keyword evidence="6 8" id="KW-1133">Transmembrane helix</keyword>
<organism evidence="9 10">
    <name type="scientific">Saccharothrix tamanrassetensis</name>
    <dbReference type="NCBI Taxonomy" id="1051531"/>
    <lineage>
        <taxon>Bacteria</taxon>
        <taxon>Bacillati</taxon>
        <taxon>Actinomycetota</taxon>
        <taxon>Actinomycetes</taxon>
        <taxon>Pseudonocardiales</taxon>
        <taxon>Pseudonocardiaceae</taxon>
        <taxon>Saccharothrix</taxon>
    </lineage>
</organism>
<dbReference type="Pfam" id="PF04973">
    <property type="entry name" value="NMN_transporter"/>
    <property type="match status" value="1"/>
</dbReference>
<evidence type="ECO:0000256" key="5">
    <source>
        <dbReference type="ARBA" id="ARBA00022692"/>
    </source>
</evidence>
<dbReference type="Proteomes" id="UP000547510">
    <property type="component" value="Unassembled WGS sequence"/>
</dbReference>